<reference evidence="1 2" key="1">
    <citation type="submission" date="2022-01" db="EMBL/GenBank/DDBJ databases">
        <title>A chromosomal length assembly of Cordylochernes scorpioides.</title>
        <authorList>
            <person name="Zeh D."/>
            <person name="Zeh J."/>
        </authorList>
    </citation>
    <scope>NUCLEOTIDE SEQUENCE [LARGE SCALE GENOMIC DNA]</scope>
    <source>
        <strain evidence="1">IN4F17</strain>
        <tissue evidence="1">Whole Body</tissue>
    </source>
</reference>
<name>A0ABY6KWC4_9ARAC</name>
<evidence type="ECO:0000313" key="2">
    <source>
        <dbReference type="Proteomes" id="UP001235939"/>
    </source>
</evidence>
<gene>
    <name evidence="1" type="ORF">LAZ67_10002098</name>
</gene>
<dbReference type="EMBL" id="CP092872">
    <property type="protein sequence ID" value="UYV73180.1"/>
    <property type="molecule type" value="Genomic_DNA"/>
</dbReference>
<protein>
    <submittedName>
        <fullName evidence="1">Uncharacterized protein</fullName>
    </submittedName>
</protein>
<evidence type="ECO:0000313" key="1">
    <source>
        <dbReference type="EMBL" id="UYV73180.1"/>
    </source>
</evidence>
<proteinExistence type="predicted"/>
<keyword evidence="2" id="KW-1185">Reference proteome</keyword>
<accession>A0ABY6KWC4</accession>
<dbReference type="Proteomes" id="UP001235939">
    <property type="component" value="Chromosome 10"/>
</dbReference>
<organism evidence="1 2">
    <name type="scientific">Cordylochernes scorpioides</name>
    <dbReference type="NCBI Taxonomy" id="51811"/>
    <lineage>
        <taxon>Eukaryota</taxon>
        <taxon>Metazoa</taxon>
        <taxon>Ecdysozoa</taxon>
        <taxon>Arthropoda</taxon>
        <taxon>Chelicerata</taxon>
        <taxon>Arachnida</taxon>
        <taxon>Pseudoscorpiones</taxon>
        <taxon>Cheliferoidea</taxon>
        <taxon>Chernetidae</taxon>
        <taxon>Cordylochernes</taxon>
    </lineage>
</organism>
<sequence length="133" mass="15091">MRLPLSLRLEHYSVAGWISSKRNSHLLHEEQTPCAAAHNMEYKRCSSCIPGLGALTGYYQPGQLIPVHVVQAMKIMLGRSRRLLLLEEPQHASNVMFQVVEEGSTLYVFLVSHSQQLTFLKDIGLESKFLMDH</sequence>